<keyword evidence="4" id="KW-0804">Transcription</keyword>
<evidence type="ECO:0000256" key="3">
    <source>
        <dbReference type="ARBA" id="ARBA00023125"/>
    </source>
</evidence>
<dbReference type="Pfam" id="PF00126">
    <property type="entry name" value="HTH_1"/>
    <property type="match status" value="1"/>
</dbReference>
<dbReference type="InterPro" id="IPR058163">
    <property type="entry name" value="LysR-type_TF_proteobact-type"/>
</dbReference>
<dbReference type="CDD" id="cd08479">
    <property type="entry name" value="PBP2_CrgA_like_9"/>
    <property type="match status" value="1"/>
</dbReference>
<evidence type="ECO:0000256" key="2">
    <source>
        <dbReference type="ARBA" id="ARBA00023015"/>
    </source>
</evidence>
<keyword evidence="2" id="KW-0805">Transcription regulation</keyword>
<protein>
    <submittedName>
        <fullName evidence="6">LysR substrate-binding domain-containing protein</fullName>
    </submittedName>
</protein>
<evidence type="ECO:0000313" key="6">
    <source>
        <dbReference type="EMBL" id="MEK8025151.1"/>
    </source>
</evidence>
<dbReference type="PANTHER" id="PTHR30537">
    <property type="entry name" value="HTH-TYPE TRANSCRIPTIONAL REGULATOR"/>
    <property type="match status" value="1"/>
</dbReference>
<dbReference type="EMBL" id="JBBUTF010000003">
    <property type="protein sequence ID" value="MEK8025151.1"/>
    <property type="molecule type" value="Genomic_DNA"/>
</dbReference>
<keyword evidence="3" id="KW-0238">DNA-binding</keyword>
<comment type="similarity">
    <text evidence="1">Belongs to the LysR transcriptional regulatory family.</text>
</comment>
<name>A0ABU9B5M0_9BURK</name>
<dbReference type="PROSITE" id="PS50931">
    <property type="entry name" value="HTH_LYSR"/>
    <property type="match status" value="1"/>
</dbReference>
<accession>A0ABU9B5M0</accession>
<evidence type="ECO:0000256" key="4">
    <source>
        <dbReference type="ARBA" id="ARBA00023163"/>
    </source>
</evidence>
<dbReference type="RefSeq" id="WP_341372930.1">
    <property type="nucleotide sequence ID" value="NZ_JBBUTF010000003.1"/>
</dbReference>
<evidence type="ECO:0000259" key="5">
    <source>
        <dbReference type="PROSITE" id="PS50931"/>
    </source>
</evidence>
<organism evidence="6 7">
    <name type="scientific">Pseudaquabacterium rugosum</name>
    <dbReference type="NCBI Taxonomy" id="2984194"/>
    <lineage>
        <taxon>Bacteria</taxon>
        <taxon>Pseudomonadati</taxon>
        <taxon>Pseudomonadota</taxon>
        <taxon>Betaproteobacteria</taxon>
        <taxon>Burkholderiales</taxon>
        <taxon>Sphaerotilaceae</taxon>
        <taxon>Pseudaquabacterium</taxon>
    </lineage>
</organism>
<dbReference type="SUPFAM" id="SSF46785">
    <property type="entry name" value="Winged helix' DNA-binding domain"/>
    <property type="match status" value="1"/>
</dbReference>
<evidence type="ECO:0000256" key="1">
    <source>
        <dbReference type="ARBA" id="ARBA00009437"/>
    </source>
</evidence>
<proteinExistence type="inferred from homology"/>
<evidence type="ECO:0000313" key="7">
    <source>
        <dbReference type="Proteomes" id="UP001368500"/>
    </source>
</evidence>
<reference evidence="6 7" key="1">
    <citation type="submission" date="2024-04" db="EMBL/GenBank/DDBJ databases">
        <title>Novel species of the genus Ideonella isolated from streams.</title>
        <authorList>
            <person name="Lu H."/>
        </authorList>
    </citation>
    <scope>NUCLEOTIDE SEQUENCE [LARGE SCALE GENOMIC DNA]</scope>
    <source>
        <strain evidence="6 7">BYS139W</strain>
    </source>
</reference>
<dbReference type="InterPro" id="IPR036388">
    <property type="entry name" value="WH-like_DNA-bd_sf"/>
</dbReference>
<comment type="caution">
    <text evidence="6">The sequence shown here is derived from an EMBL/GenBank/DDBJ whole genome shotgun (WGS) entry which is preliminary data.</text>
</comment>
<sequence>MNNASAPAPEDLRVFDEVARRSSFIAAAQALGASPAYVSKRIKLLEQQLGTQLLHRSTRRVALTEDGERVHRWALRILDDFEQLRQALGGTPQQAVGHLRVVSSFGFGRRQVAPALAALSRAQPQLQLRLELYDRLVDVAGEGHDLDLRVGDEIAPQLIARRLARNHRVLCAAPSWVAAHGRPATPQALQALDCLVIKERDHPVGLWRLQQGARAWTVKVAGPLSSNHGEVALQWALDGHGIVLRSLWEVAPLLADGRLVQLLPDCIQPADIWAVYPTRLERSAKLRVAVDFLADWFAARGADQGRWD</sequence>
<dbReference type="Gene3D" id="3.40.190.290">
    <property type="match status" value="1"/>
</dbReference>
<dbReference type="PANTHER" id="PTHR30537:SF5">
    <property type="entry name" value="HTH-TYPE TRANSCRIPTIONAL ACTIVATOR TTDR-RELATED"/>
    <property type="match status" value="1"/>
</dbReference>
<dbReference type="Proteomes" id="UP001368500">
    <property type="component" value="Unassembled WGS sequence"/>
</dbReference>
<gene>
    <name evidence="6" type="ORF">AACH11_04150</name>
</gene>
<dbReference type="InterPro" id="IPR000847">
    <property type="entry name" value="LysR_HTH_N"/>
</dbReference>
<dbReference type="InterPro" id="IPR036390">
    <property type="entry name" value="WH_DNA-bd_sf"/>
</dbReference>
<dbReference type="InterPro" id="IPR005119">
    <property type="entry name" value="LysR_subst-bd"/>
</dbReference>
<dbReference type="Pfam" id="PF03466">
    <property type="entry name" value="LysR_substrate"/>
    <property type="match status" value="1"/>
</dbReference>
<feature type="domain" description="HTH lysR-type" evidence="5">
    <location>
        <begin position="7"/>
        <end position="64"/>
    </location>
</feature>
<keyword evidence="7" id="KW-1185">Reference proteome</keyword>
<dbReference type="Gene3D" id="1.10.10.10">
    <property type="entry name" value="Winged helix-like DNA-binding domain superfamily/Winged helix DNA-binding domain"/>
    <property type="match status" value="1"/>
</dbReference>
<dbReference type="SUPFAM" id="SSF53850">
    <property type="entry name" value="Periplasmic binding protein-like II"/>
    <property type="match status" value="1"/>
</dbReference>